<evidence type="ECO:0000313" key="8">
    <source>
        <dbReference type="EMBL" id="CDJ68395.1"/>
    </source>
</evidence>
<keyword evidence="4" id="KW-0804">Transcription</keyword>
<comment type="subcellular location">
    <subcellularLocation>
        <location evidence="1">Nucleus</location>
    </subcellularLocation>
</comment>
<evidence type="ECO:0000313" key="9">
    <source>
        <dbReference type="Proteomes" id="UP000030754"/>
    </source>
</evidence>
<feature type="region of interest" description="Disordered" evidence="6">
    <location>
        <begin position="1131"/>
        <end position="1153"/>
    </location>
</feature>
<feature type="domain" description="AP2/ERF" evidence="7">
    <location>
        <begin position="1602"/>
        <end position="1650"/>
    </location>
</feature>
<reference evidence="8" key="1">
    <citation type="submission" date="2013-10" db="EMBL/GenBank/DDBJ databases">
        <title>Genomic analysis of the causative agents of coccidiosis in chickens.</title>
        <authorList>
            <person name="Reid A.J."/>
            <person name="Blake D."/>
            <person name="Billington K."/>
            <person name="Browne H."/>
            <person name="Dunn M."/>
            <person name="Hung S."/>
            <person name="Kawahara F."/>
            <person name="Miranda-Saavedra D."/>
            <person name="Mourier T."/>
            <person name="Nagra H."/>
            <person name="Otto T.D."/>
            <person name="Rawlings N."/>
            <person name="Sanchez A."/>
            <person name="Sanders M."/>
            <person name="Subramaniam C."/>
            <person name="Tay Y."/>
            <person name="Dear P."/>
            <person name="Doerig C."/>
            <person name="Gruber A."/>
            <person name="Parkinson J."/>
            <person name="Shirley M."/>
            <person name="Wan K.L."/>
            <person name="Berriman M."/>
            <person name="Tomley F."/>
            <person name="Pain A."/>
        </authorList>
    </citation>
    <scope>NUCLEOTIDE SEQUENCE [LARGE SCALE GENOMIC DNA]</scope>
    <source>
        <strain evidence="8">Houghton</strain>
    </source>
</reference>
<feature type="compositionally biased region" description="Polar residues" evidence="6">
    <location>
        <begin position="182"/>
        <end position="193"/>
    </location>
</feature>
<keyword evidence="9" id="KW-1185">Reference proteome</keyword>
<feature type="region of interest" description="Disordered" evidence="6">
    <location>
        <begin position="1551"/>
        <end position="1601"/>
    </location>
</feature>
<evidence type="ECO:0000256" key="6">
    <source>
        <dbReference type="SAM" id="MobiDB-lite"/>
    </source>
</evidence>
<dbReference type="GO" id="GO:0005634">
    <property type="term" value="C:nucleus"/>
    <property type="evidence" value="ECO:0007669"/>
    <property type="project" value="UniProtKB-SubCell"/>
</dbReference>
<feature type="region of interest" description="Disordered" evidence="6">
    <location>
        <begin position="493"/>
        <end position="515"/>
    </location>
</feature>
<dbReference type="VEuPathDB" id="ToxoDB:ENH_00052600"/>
<feature type="compositionally biased region" description="Basic and acidic residues" evidence="6">
    <location>
        <begin position="167"/>
        <end position="178"/>
    </location>
</feature>
<feature type="region of interest" description="Disordered" evidence="6">
    <location>
        <begin position="160"/>
        <end position="198"/>
    </location>
</feature>
<dbReference type="OrthoDB" id="386580at2759"/>
<keyword evidence="3" id="KW-0238">DNA-binding</keyword>
<name>U6N372_9EIME</name>
<feature type="compositionally biased region" description="Polar residues" evidence="6">
    <location>
        <begin position="301"/>
        <end position="313"/>
    </location>
</feature>
<feature type="region of interest" description="Disordered" evidence="6">
    <location>
        <begin position="214"/>
        <end position="260"/>
    </location>
</feature>
<feature type="compositionally biased region" description="Low complexity" evidence="6">
    <location>
        <begin position="1444"/>
        <end position="1463"/>
    </location>
</feature>
<feature type="region of interest" description="Disordered" evidence="6">
    <location>
        <begin position="292"/>
        <end position="314"/>
    </location>
</feature>
<feature type="compositionally biased region" description="Basic and acidic residues" evidence="6">
    <location>
        <begin position="225"/>
        <end position="251"/>
    </location>
</feature>
<evidence type="ECO:0000256" key="5">
    <source>
        <dbReference type="ARBA" id="ARBA00023242"/>
    </source>
</evidence>
<feature type="region of interest" description="Disordered" evidence="6">
    <location>
        <begin position="993"/>
        <end position="1032"/>
    </location>
</feature>
<dbReference type="InterPro" id="IPR001471">
    <property type="entry name" value="AP2/ERF_dom"/>
</dbReference>
<dbReference type="EMBL" id="HG725537">
    <property type="protein sequence ID" value="CDJ68395.1"/>
    <property type="molecule type" value="Genomic_DNA"/>
</dbReference>
<reference evidence="8" key="2">
    <citation type="submission" date="2013-10" db="EMBL/GenBank/DDBJ databases">
        <authorList>
            <person name="Aslett M."/>
        </authorList>
    </citation>
    <scope>NUCLEOTIDE SEQUENCE [LARGE SCALE GENOMIC DNA]</scope>
    <source>
        <strain evidence="8">Houghton</strain>
    </source>
</reference>
<proteinExistence type="predicted"/>
<feature type="compositionally biased region" description="Polar residues" evidence="6">
    <location>
        <begin position="1235"/>
        <end position="1245"/>
    </location>
</feature>
<feature type="region of interest" description="Disordered" evidence="6">
    <location>
        <begin position="1664"/>
        <end position="1697"/>
    </location>
</feature>
<dbReference type="GeneID" id="25475407"/>
<evidence type="ECO:0000256" key="1">
    <source>
        <dbReference type="ARBA" id="ARBA00004123"/>
    </source>
</evidence>
<feature type="region of interest" description="Disordered" evidence="6">
    <location>
        <begin position="38"/>
        <end position="71"/>
    </location>
</feature>
<evidence type="ECO:0000259" key="7">
    <source>
        <dbReference type="Pfam" id="PF00847"/>
    </source>
</evidence>
<feature type="region of interest" description="Disordered" evidence="6">
    <location>
        <begin position="1435"/>
        <end position="1491"/>
    </location>
</feature>
<feature type="compositionally biased region" description="Polar residues" evidence="6">
    <location>
        <begin position="1551"/>
        <end position="1560"/>
    </location>
</feature>
<feature type="region of interest" description="Disordered" evidence="6">
    <location>
        <begin position="1099"/>
        <end position="1119"/>
    </location>
</feature>
<dbReference type="Pfam" id="PF00847">
    <property type="entry name" value="AP2"/>
    <property type="match status" value="1"/>
</dbReference>
<feature type="region of interest" description="Disordered" evidence="6">
    <location>
        <begin position="638"/>
        <end position="665"/>
    </location>
</feature>
<dbReference type="GO" id="GO:0003700">
    <property type="term" value="F:DNA-binding transcription factor activity"/>
    <property type="evidence" value="ECO:0007669"/>
    <property type="project" value="InterPro"/>
</dbReference>
<evidence type="ECO:0000256" key="4">
    <source>
        <dbReference type="ARBA" id="ARBA00023163"/>
    </source>
</evidence>
<keyword evidence="5" id="KW-0539">Nucleus</keyword>
<dbReference type="Gene3D" id="1.20.5.2050">
    <property type="match status" value="1"/>
</dbReference>
<sequence>MADFTPEEQFSLLSQQLLLLNQIPAQDDPMTSLEAAMGGRQSPKEIVSTPKPLHSLRSEGRGTLADASASKGGLLSETAPVNSQALPSLVSQDAANASKTQRLQFMQMALIEHQHQLLRQQQHLQQQQRLLLQKSQERNVAPHSLAQLFVDLREARQHRNLQTQQRCDQDVSSRKSEGRALSTGSRHISSQASGVGAEVHAPKHHGVFESSFGTGVQIEGKPSGHAREADPPLKPRHVEEQSLQQKGERPSRVGGHGLSDRRKMLRSAGLLDTRTVLSCTLSALRFGSKNFTAHSSEKNDGSSLGGTNDNSVRIKSKDMPKSEYKTMCYEGVHSALGASPWESASLPYGPAGGRVVQVHEEPLPLSVLCANVSPSSLWKHCLRVTLHARRCAIRTRRYWKAVVPLFPRRSAYSVAAVLSDDDLQKYTSIGPRSAPLRDSGVSLESWVPPKEPFCDPGVYCVTEEGGAVLAAWAVAVDNRGRLRRCAASVDTVSKGQAEEETSTKRKRSKFPENLPGSSAADSAWGMFLGGSAHVGSEALLTLEKWYVQVANEPLTEQHIRSFTLAEYASVFSDYAESLVNALRRLVEMRHGSSCTNKVAESCGCDCDICVGQPCRVRLAWRQHLMAFEVAVDKTAAEVSRSDSSGEEESVVQGTHGSARSRPVDASRHNKGGWEWCRKCQFGCRMQFRLILHELYQPMSLTKSGLRSALSQLLMRLRRYVTLSPLAVKFLMQRIRDIQLLPVRDDGTRAASVVEASEWEGDEENLHCYDWATRDWAQACWQRRQRSNKADIADSVVTSSDLNRSVARLSMLSASLMDPLASAVTGGKEPAPPADDRELCTGAHWLTEVEKPMVKAGITAEELQSLAGDASRQHCATSLAGPEARLSRTPAASDLMSLHDYQDEGARSPHFSYPVSIASSQVPSACSTPPRQSSRPRLGRLFALPRSVQMQQQGGDGAPGCMPSGPSQECELHIHCDGTGKMSRGRFTERDEWCRPGNEADRLGGDGLDSSPRRLRRMQRGRLTAEGHQTTSGRRVEIPRRLVPLVPWWWEDYIKTGAAQNAQNTRSKKEKGEEGASDSSSVNSTISLEAAPHLFRIPYERLSPPSQPEAKLRPWQDSESTTGAMLARFSEAVDSGSRVEARTGSQQGGGSAGGHSLDLSVDLIHAAAELVDSIQSWPVEFSANSTSALHKPSRSRGFVPPEGGDGPVAESATPGSEATAAFTPGGRKAKQMKGNEASTSQMLEPSSSGGMLTFVSSVLAAPTDSDVGSLRGFELLQGAVHVLFGSRSLSSGLLLKDWEFSCATSSDLADPRQGCGSFELFAVSGGPKAASSDSVVELDKRGVAEPASEFAEGSGRAPPLDINASTPLLRSLAASSAPAVDSTHDQLLVDDFYMRPLLKGPLPHRDACDPFDRDYTDVQIRLKPLRAFGLWQERHGRHRRRSWRHSPQSAGSSPRGSSPAPLRSQGTTGLSLKKPLQGNARGRGLGAMGERTGTVRIGGRRVVVRTVDDGSGWASREPSAGVLSDFSVSRCSMSVDSSLSSRGVSVCSRATSNAGSVSDASVQGGGTPQSPSAHEGAPRHRRGRSRPPPGGRGSGGGNSSAPTGVYLDVARRLWRCQWRENGRFKTKSFPLNQYKTLKEARRACVVFRCLMGGWEVQPAWLGDDEGADIDTSGQPESFKDSTTGEAGSGGANPAAVAP</sequence>
<dbReference type="RefSeq" id="XP_013436862.1">
    <property type="nucleotide sequence ID" value="XM_013581408.1"/>
</dbReference>
<feature type="compositionally biased region" description="Basic and acidic residues" evidence="6">
    <location>
        <begin position="993"/>
        <end position="1003"/>
    </location>
</feature>
<feature type="compositionally biased region" description="Polar residues" evidence="6">
    <location>
        <begin position="1670"/>
        <end position="1684"/>
    </location>
</feature>
<evidence type="ECO:0000256" key="3">
    <source>
        <dbReference type="ARBA" id="ARBA00023125"/>
    </source>
</evidence>
<dbReference type="Proteomes" id="UP000030754">
    <property type="component" value="Unassembled WGS sequence"/>
</dbReference>
<feature type="region of interest" description="Disordered" evidence="6">
    <location>
        <begin position="1184"/>
        <end position="1245"/>
    </location>
</feature>
<accession>U6N372</accession>
<protein>
    <recommendedName>
        <fullName evidence="7">AP2/ERF domain-containing protein</fullName>
    </recommendedName>
</protein>
<organism evidence="8 9">
    <name type="scientific">Eimeria necatrix</name>
    <dbReference type="NCBI Taxonomy" id="51315"/>
    <lineage>
        <taxon>Eukaryota</taxon>
        <taxon>Sar</taxon>
        <taxon>Alveolata</taxon>
        <taxon>Apicomplexa</taxon>
        <taxon>Conoidasida</taxon>
        <taxon>Coccidia</taxon>
        <taxon>Eucoccidiorida</taxon>
        <taxon>Eimeriorina</taxon>
        <taxon>Eimeriidae</taxon>
        <taxon>Eimeria</taxon>
    </lineage>
</organism>
<feature type="region of interest" description="Disordered" evidence="6">
    <location>
        <begin position="1059"/>
        <end position="1083"/>
    </location>
</feature>
<dbReference type="GO" id="GO:0003677">
    <property type="term" value="F:DNA binding"/>
    <property type="evidence" value="ECO:0007669"/>
    <property type="project" value="UniProtKB-KW"/>
</dbReference>
<evidence type="ECO:0000256" key="2">
    <source>
        <dbReference type="ARBA" id="ARBA00023015"/>
    </source>
</evidence>
<gene>
    <name evidence="8" type="ORF">ENH_00052600</name>
</gene>
<keyword evidence="2" id="KW-0805">Transcription regulation</keyword>